<protein>
    <recommendedName>
        <fullName evidence="4">SsuA/THI5-like domain-containing protein</fullName>
    </recommendedName>
</protein>
<feature type="non-terminal residue" evidence="3">
    <location>
        <position position="240"/>
    </location>
</feature>
<dbReference type="EMBL" id="UINC01008739">
    <property type="protein sequence ID" value="SVA39294.1"/>
    <property type="molecule type" value="Genomic_DNA"/>
</dbReference>
<accession>A0A381VGE8</accession>
<reference evidence="3" key="1">
    <citation type="submission" date="2018-05" db="EMBL/GenBank/DDBJ databases">
        <authorList>
            <person name="Lanie J.A."/>
            <person name="Ng W.-L."/>
            <person name="Kazmierczak K.M."/>
            <person name="Andrzejewski T.M."/>
            <person name="Davidsen T.M."/>
            <person name="Wayne K.J."/>
            <person name="Tettelin H."/>
            <person name="Glass J.I."/>
            <person name="Rusch D."/>
            <person name="Podicherti R."/>
            <person name="Tsui H.-C.T."/>
            <person name="Winkler M.E."/>
        </authorList>
    </citation>
    <scope>NUCLEOTIDE SEQUENCE</scope>
</reference>
<dbReference type="Pfam" id="PF03480">
    <property type="entry name" value="DctP"/>
    <property type="match status" value="1"/>
</dbReference>
<evidence type="ECO:0000256" key="2">
    <source>
        <dbReference type="SAM" id="Phobius"/>
    </source>
</evidence>
<organism evidence="3">
    <name type="scientific">marine metagenome</name>
    <dbReference type="NCBI Taxonomy" id="408172"/>
    <lineage>
        <taxon>unclassified sequences</taxon>
        <taxon>metagenomes</taxon>
        <taxon>ecological metagenomes</taxon>
    </lineage>
</organism>
<sequence length="240" mass="26406">MHQHKVERHLGASISPLRRKHWLAKSGVLLVVIIPLAFSSSLFATELLINTFWPPAHLMRQEVFNRWISDVARVTEGRVTGRFPTSTLAPPSRQWHMVTSGIADVGIVFNGFERNRLHLSTVAELPFGTPSAEAASVALWRTYKRYFEKAEEYSGVKLLGLMTHSGGDLYSLRTAIQHVSDLGGLKIRTTDGSSSDAIETLGGVAVPSSGIGAYQLVSRGIVDGLIMPTGDMRTFNMLQY</sequence>
<keyword evidence="1" id="KW-0732">Signal</keyword>
<feature type="transmembrane region" description="Helical" evidence="2">
    <location>
        <begin position="28"/>
        <end position="53"/>
    </location>
</feature>
<keyword evidence="2" id="KW-0472">Membrane</keyword>
<dbReference type="AlphaFoldDB" id="A0A381VGE8"/>
<keyword evidence="2" id="KW-0812">Transmembrane</keyword>
<proteinExistence type="predicted"/>
<name>A0A381VGE8_9ZZZZ</name>
<keyword evidence="2" id="KW-1133">Transmembrane helix</keyword>
<dbReference type="GO" id="GO:0055085">
    <property type="term" value="P:transmembrane transport"/>
    <property type="evidence" value="ECO:0007669"/>
    <property type="project" value="InterPro"/>
</dbReference>
<evidence type="ECO:0008006" key="4">
    <source>
        <dbReference type="Google" id="ProtNLM"/>
    </source>
</evidence>
<dbReference type="Gene3D" id="3.40.190.170">
    <property type="entry name" value="Bacterial extracellular solute-binding protein, family 7"/>
    <property type="match status" value="1"/>
</dbReference>
<dbReference type="InterPro" id="IPR038404">
    <property type="entry name" value="TRAP_DctP_sf"/>
</dbReference>
<dbReference type="PANTHER" id="PTHR33376">
    <property type="match status" value="1"/>
</dbReference>
<dbReference type="PANTHER" id="PTHR33376:SF15">
    <property type="entry name" value="BLL6794 PROTEIN"/>
    <property type="match status" value="1"/>
</dbReference>
<gene>
    <name evidence="3" type="ORF">METZ01_LOCUS92148</name>
</gene>
<evidence type="ECO:0000313" key="3">
    <source>
        <dbReference type="EMBL" id="SVA39294.1"/>
    </source>
</evidence>
<evidence type="ECO:0000256" key="1">
    <source>
        <dbReference type="ARBA" id="ARBA00022729"/>
    </source>
</evidence>
<dbReference type="InterPro" id="IPR018389">
    <property type="entry name" value="DctP_fam"/>
</dbReference>